<proteinExistence type="predicted"/>
<feature type="transmembrane region" description="Helical" evidence="2">
    <location>
        <begin position="1159"/>
        <end position="1182"/>
    </location>
</feature>
<evidence type="ECO:0000313" key="3">
    <source>
        <dbReference type="EMBL" id="ETW41454.1"/>
    </source>
</evidence>
<feature type="transmembrane region" description="Helical" evidence="2">
    <location>
        <begin position="1050"/>
        <end position="1069"/>
    </location>
</feature>
<keyword evidence="2" id="KW-0472">Membrane</keyword>
<feature type="region of interest" description="Disordered" evidence="1">
    <location>
        <begin position="43"/>
        <end position="68"/>
    </location>
</feature>
<organism evidence="3 4">
    <name type="scientific">Plasmodium falciparum NF135/5.C10</name>
    <dbReference type="NCBI Taxonomy" id="1036726"/>
    <lineage>
        <taxon>Eukaryota</taxon>
        <taxon>Sar</taxon>
        <taxon>Alveolata</taxon>
        <taxon>Apicomplexa</taxon>
        <taxon>Aconoidasida</taxon>
        <taxon>Haemosporida</taxon>
        <taxon>Plasmodiidae</taxon>
        <taxon>Plasmodium</taxon>
        <taxon>Plasmodium (Laverania)</taxon>
    </lineage>
</organism>
<evidence type="ECO:0000256" key="1">
    <source>
        <dbReference type="SAM" id="MobiDB-lite"/>
    </source>
</evidence>
<keyword evidence="2" id="KW-1133">Transmembrane helix</keyword>
<sequence>MYANMYANMDAHNYCNSFLEIKDMIKNIVKKCKEGDTDNINNNNLNDNKIRNSCEEDEENEKKKKKRKEKKNIFRKNMLKNIMHSIENNENLLDSFYLEKLNFYHINYITRFIYICCYNIINNEKEYLIKYDSIPYIETEYKYNYYEYSDVNYYKNYLSDNICNNIIKSNYVTIVSILIHMNILNIHDIWSVYLLKLIENNNFFHILNFLMYKKKNVLFYLTISSFLKINYEFVLYSFPILTEQNKINEDILFSYVTEDEHINIGTIHFYMYYYKQKLKEIFFNNINELRNNIFKEYIFNENRMLDILTFCSMNITKYIIRLPLNILKYIFKEIFKYLSKPIHDVKKSINDYFHSMCLRIVYYLFELIFNISTYIYYNFNDDIDINIYHKKFYIYAFFFNLIDVYIKFVEKYNNKNNTYIPSFLNYKLIQAFLLFFKYSWFCKILVCETCDVYENSDDTLKRSHDIFEDESYNIKNTYKYNYKYKKKYKQYMFECKNKRMFHIPPYIKHDNMRGQIFNSNEKINKNKYFINHCSDNYIMCNNINYDDLRLCTKLHNIENFDYFKNYYSQNIEPYIITDTNKENERENSFNIILDKKKKENFNEYYSNYIIFIILKFFENNNIKVICYFYTLLMYCIAKLHLSNNYRFKEINYLYFLHILPWKTSLHFCIKDSHLSCFFFQKFYECVQNLLPEIVIEHFHDRCNIPSLSFQMDALIKSFKNEKISRNSKGKVKINIPQGDNKEEHDNIYKHVYMDDPKYYNNDGGEHNIYPNEYENKCITHDTQKNVEENNCFHELDKKNIEKMNLYEQIIYGKHIIKKIFFLLDASECHMDIITYLNNIFDSSLLKNCLLINTFIHLYFLNSPMHECFIENNFIEMIQNIFDEQACSYYISIFQNPLNFFLKCTNKFCEVLVHYDCLDNLISFIFTKLYNYLSLIPPKISPDDFLPLNVEDITSLQETAVAQFVMNLKREDIQKNKTEENYTINKDPNKEKCVDNKNVKADDNTVELNKSTNFIFEDLKFFLKKMDIFVKTFNINSLNSICESGFNSKSAFFLCFYMTPSIFANIFYYLNNNITAIVNESFNLEENIKYYEHVHVKKTEYTLEPYNIIDKTVFYFQIVVFYLIINTNNVLMDNSNYLENVCSFFSKCLKVSLKDYIDKLIIAITPIMLQYFYFFPSFIPSIITTLSEMPKHDNEFSKHMTKLENKLKIILECSYKYLNKEDSS</sequence>
<keyword evidence="2" id="KW-0812">Transmembrane</keyword>
<name>W4IEI6_PLAFA</name>
<evidence type="ECO:0000313" key="4">
    <source>
        <dbReference type="Proteomes" id="UP000019114"/>
    </source>
</evidence>
<reference evidence="3 4" key="2">
    <citation type="submission" date="2013-02" db="EMBL/GenBank/DDBJ databases">
        <title>The Genome Sequence of Plasmodium falciparum NF135/5.C10.</title>
        <authorList>
            <consortium name="The Broad Institute Genome Sequencing Platform"/>
            <consortium name="The Broad Institute Genome Sequencing Center for Infectious Disease"/>
            <person name="Neafsey D."/>
            <person name="Cheeseman I."/>
            <person name="Volkman S."/>
            <person name="Adams J."/>
            <person name="Walker B."/>
            <person name="Young S.K."/>
            <person name="Zeng Q."/>
            <person name="Gargeya S."/>
            <person name="Fitzgerald M."/>
            <person name="Haas B."/>
            <person name="Abouelleil A."/>
            <person name="Alvarado L."/>
            <person name="Arachchi H.M."/>
            <person name="Berlin A.M."/>
            <person name="Chapman S.B."/>
            <person name="Dewar J."/>
            <person name="Goldberg J."/>
            <person name="Griggs A."/>
            <person name="Gujja S."/>
            <person name="Hansen M."/>
            <person name="Howarth C."/>
            <person name="Imamovic A."/>
            <person name="Larimer J."/>
            <person name="McCowan C."/>
            <person name="Murphy C."/>
            <person name="Neiman D."/>
            <person name="Pearson M."/>
            <person name="Priest M."/>
            <person name="Roberts A."/>
            <person name="Saif S."/>
            <person name="Shea T."/>
            <person name="Sisk P."/>
            <person name="Sykes S."/>
            <person name="Wortman J."/>
            <person name="Nusbaum C."/>
            <person name="Birren B."/>
        </authorList>
    </citation>
    <scope>NUCLEOTIDE SEQUENCE [LARGE SCALE GENOMIC DNA]</scope>
    <source>
        <strain evidence="3 4">NF135/5.C10</strain>
    </source>
</reference>
<dbReference type="OrthoDB" id="370850at2759"/>
<evidence type="ECO:0000256" key="2">
    <source>
        <dbReference type="SAM" id="Phobius"/>
    </source>
</evidence>
<dbReference type="AlphaFoldDB" id="W4IEI6"/>
<gene>
    <name evidence="3" type="ORF">PFNF135_04103</name>
</gene>
<dbReference type="EMBL" id="KI926058">
    <property type="protein sequence ID" value="ETW41454.1"/>
    <property type="molecule type" value="Genomic_DNA"/>
</dbReference>
<feature type="transmembrane region" description="Helical" evidence="2">
    <location>
        <begin position="392"/>
        <end position="410"/>
    </location>
</feature>
<reference evidence="3 4" key="1">
    <citation type="submission" date="2013-02" db="EMBL/GenBank/DDBJ databases">
        <title>The Genome Annotation of Plasmodium falciparum NF135/5.C10.</title>
        <authorList>
            <consortium name="The Broad Institute Genome Sequencing Platform"/>
            <consortium name="The Broad Institute Genome Sequencing Center for Infectious Disease"/>
            <person name="Neafsey D."/>
            <person name="Hoffman S."/>
            <person name="Volkman S."/>
            <person name="Rosenthal P."/>
            <person name="Walker B."/>
            <person name="Young S.K."/>
            <person name="Zeng Q."/>
            <person name="Gargeya S."/>
            <person name="Fitzgerald M."/>
            <person name="Haas B."/>
            <person name="Abouelleil A."/>
            <person name="Allen A.W."/>
            <person name="Alvarado L."/>
            <person name="Arachchi H.M."/>
            <person name="Berlin A.M."/>
            <person name="Chapman S.B."/>
            <person name="Gainer-Dewar J."/>
            <person name="Goldberg J."/>
            <person name="Griggs A."/>
            <person name="Gujja S."/>
            <person name="Hansen M."/>
            <person name="Howarth C."/>
            <person name="Imamovic A."/>
            <person name="Ireland A."/>
            <person name="Larimer J."/>
            <person name="McCowan C."/>
            <person name="Murphy C."/>
            <person name="Pearson M."/>
            <person name="Poon T.W."/>
            <person name="Priest M."/>
            <person name="Roberts A."/>
            <person name="Saif S."/>
            <person name="Shea T."/>
            <person name="Sisk P."/>
            <person name="Sykes S."/>
            <person name="Wortman J."/>
            <person name="Nusbaum C."/>
            <person name="Birren B."/>
        </authorList>
    </citation>
    <scope>NUCLEOTIDE SEQUENCE [LARGE SCALE GENOMIC DNA]</scope>
    <source>
        <strain evidence="3 4">NF135/5.C10</strain>
    </source>
</reference>
<feature type="transmembrane region" description="Helical" evidence="2">
    <location>
        <begin position="422"/>
        <end position="441"/>
    </location>
</feature>
<protein>
    <submittedName>
        <fullName evidence="3">Uncharacterized protein</fullName>
    </submittedName>
</protein>
<dbReference type="PANTHER" id="PTHR14754:SF35">
    <property type="entry name" value="TYPE VII SECRETION SYSTEM ACCESSORY FACTOR ESAA"/>
    <property type="match status" value="1"/>
</dbReference>
<feature type="transmembrane region" description="Helical" evidence="2">
    <location>
        <begin position="356"/>
        <end position="377"/>
    </location>
</feature>
<dbReference type="PANTHER" id="PTHR14754">
    <property type="entry name" value="TRANSCRIPTION ELONGATION FACTOR A"/>
    <property type="match status" value="1"/>
</dbReference>
<dbReference type="Proteomes" id="UP000019114">
    <property type="component" value="Unassembled WGS sequence"/>
</dbReference>
<accession>W4IEI6</accession>